<keyword evidence="3" id="KW-1185">Reference proteome</keyword>
<reference evidence="3" key="1">
    <citation type="submission" date="2017-01" db="EMBL/GenBank/DDBJ databases">
        <authorList>
            <person name="Varghese N."/>
            <person name="Submissions S."/>
        </authorList>
    </citation>
    <scope>NUCLEOTIDE SEQUENCE [LARGE SCALE GENOMIC DNA]</scope>
    <source>
        <strain evidence="3">DSM 19945</strain>
    </source>
</reference>
<feature type="signal peptide" evidence="1">
    <location>
        <begin position="1"/>
        <end position="25"/>
    </location>
</feature>
<keyword evidence="1" id="KW-0732">Signal</keyword>
<evidence type="ECO:0000313" key="3">
    <source>
        <dbReference type="Proteomes" id="UP000186221"/>
    </source>
</evidence>
<evidence type="ECO:0000313" key="2">
    <source>
        <dbReference type="EMBL" id="SIS51357.1"/>
    </source>
</evidence>
<organism evidence="2 3">
    <name type="scientific">Rhodobacter aestuarii</name>
    <dbReference type="NCBI Taxonomy" id="453582"/>
    <lineage>
        <taxon>Bacteria</taxon>
        <taxon>Pseudomonadati</taxon>
        <taxon>Pseudomonadota</taxon>
        <taxon>Alphaproteobacteria</taxon>
        <taxon>Rhodobacterales</taxon>
        <taxon>Rhodobacter group</taxon>
        <taxon>Rhodobacter</taxon>
    </lineage>
</organism>
<sequence length="121" mass="12141">MRSHKMMGTALLISLSLAGCGTANYVGVSDTTGATMDGRGQVLPSAYGPITTYPIVTTQKVPQGTTPTGSTGYAMANSARSNATIVDGTAATCGPENAGGNYDIACAQAAGLPSAAYPYRN</sequence>
<dbReference type="AlphaFoldDB" id="A0A1N7JPX7"/>
<name>A0A1N7JPX7_9RHOB</name>
<evidence type="ECO:0008006" key="4">
    <source>
        <dbReference type="Google" id="ProtNLM"/>
    </source>
</evidence>
<dbReference type="OrthoDB" id="7689903at2"/>
<protein>
    <recommendedName>
        <fullName evidence="4">Lipoprotein</fullName>
    </recommendedName>
</protein>
<gene>
    <name evidence="2" type="ORF">SAMN05421580_10264</name>
</gene>
<dbReference type="PROSITE" id="PS51257">
    <property type="entry name" value="PROKAR_LIPOPROTEIN"/>
    <property type="match status" value="1"/>
</dbReference>
<proteinExistence type="predicted"/>
<evidence type="ECO:0000256" key="1">
    <source>
        <dbReference type="SAM" id="SignalP"/>
    </source>
</evidence>
<dbReference type="RefSeq" id="WP_139327788.1">
    <property type="nucleotide sequence ID" value="NZ_FTOG01000002.1"/>
</dbReference>
<dbReference type="EMBL" id="FTOG01000002">
    <property type="protein sequence ID" value="SIS51357.1"/>
    <property type="molecule type" value="Genomic_DNA"/>
</dbReference>
<dbReference type="Proteomes" id="UP000186221">
    <property type="component" value="Unassembled WGS sequence"/>
</dbReference>
<accession>A0A1N7JPX7</accession>
<dbReference type="STRING" id="453582.SAMN05421580_10264"/>
<feature type="chain" id="PRO_5012049034" description="Lipoprotein" evidence="1">
    <location>
        <begin position="26"/>
        <end position="121"/>
    </location>
</feature>